<dbReference type="EMBL" id="JAEPRJ010000001">
    <property type="protein sequence ID" value="MBK5898679.1"/>
    <property type="molecule type" value="Genomic_DNA"/>
</dbReference>
<reference evidence="6 7" key="1">
    <citation type="submission" date="2021-01" db="EMBL/GenBank/DDBJ databases">
        <title>Isolation and description of Catonella massiliensis sp. nov., a novel Catonella species, isolated from a stable periodontitis subject.</title>
        <authorList>
            <person name="Antezack A."/>
            <person name="Boxberger M."/>
            <person name="La Scola B."/>
            <person name="Monnet-Corti V."/>
        </authorList>
    </citation>
    <scope>NUCLEOTIDE SEQUENCE [LARGE SCALE GENOMIC DNA]</scope>
    <source>
        <strain evidence="6 7">Marseille-Q4567</strain>
    </source>
</reference>
<organism evidence="6 7">
    <name type="scientific">Catonella massiliensis</name>
    <dbReference type="NCBI Taxonomy" id="2799636"/>
    <lineage>
        <taxon>Bacteria</taxon>
        <taxon>Bacillati</taxon>
        <taxon>Bacillota</taxon>
        <taxon>Clostridia</taxon>
        <taxon>Lachnospirales</taxon>
        <taxon>Lachnospiraceae</taxon>
        <taxon>Catonella</taxon>
    </lineage>
</organism>
<feature type="transmembrane region" description="Helical" evidence="5">
    <location>
        <begin position="6"/>
        <end position="24"/>
    </location>
</feature>
<keyword evidence="3 5" id="KW-1133">Transmembrane helix</keyword>
<evidence type="ECO:0000256" key="5">
    <source>
        <dbReference type="SAM" id="Phobius"/>
    </source>
</evidence>
<dbReference type="Proteomes" id="UP000604730">
    <property type="component" value="Unassembled WGS sequence"/>
</dbReference>
<dbReference type="NCBIfam" id="TIGR01593">
    <property type="entry name" value="holin_tox_secr"/>
    <property type="match status" value="1"/>
</dbReference>
<comment type="caution">
    <text evidence="6">The sequence shown here is derived from an EMBL/GenBank/DDBJ whole genome shotgun (WGS) entry which is preliminary data.</text>
</comment>
<evidence type="ECO:0000256" key="4">
    <source>
        <dbReference type="ARBA" id="ARBA00023136"/>
    </source>
</evidence>
<comment type="subcellular location">
    <subcellularLocation>
        <location evidence="1">Membrane</location>
        <topology evidence="1">Multi-pass membrane protein</topology>
    </subcellularLocation>
</comment>
<keyword evidence="4 5" id="KW-0472">Membrane</keyword>
<feature type="transmembrane region" description="Helical" evidence="5">
    <location>
        <begin position="31"/>
        <end position="49"/>
    </location>
</feature>
<evidence type="ECO:0000256" key="2">
    <source>
        <dbReference type="ARBA" id="ARBA00022692"/>
    </source>
</evidence>
<protein>
    <submittedName>
        <fullName evidence="6">Phage holin family protein</fullName>
    </submittedName>
</protein>
<evidence type="ECO:0000313" key="6">
    <source>
        <dbReference type="EMBL" id="MBK5898679.1"/>
    </source>
</evidence>
<dbReference type="InterPro" id="IPR006480">
    <property type="entry name" value="Phage_holin_4_1"/>
</dbReference>
<name>A0ABS1J434_9FIRM</name>
<dbReference type="RefSeq" id="WP_208430081.1">
    <property type="nucleotide sequence ID" value="NZ_JAEPRJ010000001.1"/>
</dbReference>
<keyword evidence="7" id="KW-1185">Reference proteome</keyword>
<dbReference type="Pfam" id="PF05105">
    <property type="entry name" value="Phage_holin_4_1"/>
    <property type="match status" value="1"/>
</dbReference>
<evidence type="ECO:0000313" key="7">
    <source>
        <dbReference type="Proteomes" id="UP000604730"/>
    </source>
</evidence>
<evidence type="ECO:0000256" key="1">
    <source>
        <dbReference type="ARBA" id="ARBA00004141"/>
    </source>
</evidence>
<proteinExistence type="predicted"/>
<accession>A0ABS1J434</accession>
<evidence type="ECO:0000256" key="3">
    <source>
        <dbReference type="ARBA" id="ARBA00022989"/>
    </source>
</evidence>
<gene>
    <name evidence="6" type="ORF">JJN12_13000</name>
</gene>
<keyword evidence="2 5" id="KW-0812">Transmembrane</keyword>
<sequence>MELNVIKAVIGILGASIASLFGGWDTAMVTLLIFMAIDYISGLIVAAVFKKSPKTETGALESRAGFKGLFRKGMTLLIVLIACRMDLVMHTNFIRDAVVIAYIVNESISIIENAGLMGIPVPKAIIKAIDILKRKEDEKETNKKEGE</sequence>